<evidence type="ECO:0000313" key="2">
    <source>
        <dbReference type="EMBL" id="MCJ8354546.1"/>
    </source>
</evidence>
<reference evidence="2" key="1">
    <citation type="journal article" date="2021" name="Polymers (Basel)">
        <title>Highly Stretchable Bacterial Cellulose Produced by Komagataeibacter hansenii SI1.</title>
        <authorList>
            <person name="Cielecka I."/>
            <person name="Ryngajllo M."/>
            <person name="Maniukiewicz W."/>
            <person name="Bielecki S."/>
        </authorList>
    </citation>
    <scope>NUCLEOTIDE SEQUENCE</scope>
    <source>
        <strain evidence="2">SI1</strain>
    </source>
</reference>
<keyword evidence="1" id="KW-0472">Membrane</keyword>
<gene>
    <name evidence="2" type="ORF">K1W68_11190</name>
</gene>
<reference evidence="2" key="2">
    <citation type="submission" date="2022-03" db="EMBL/GenBank/DDBJ databases">
        <authorList>
            <person name="Ryngajllo M."/>
            <person name="Jacek P."/>
            <person name="Kubiak K."/>
        </authorList>
    </citation>
    <scope>NUCLEOTIDE SEQUENCE</scope>
    <source>
        <strain evidence="2">SI1</strain>
    </source>
</reference>
<dbReference type="Pfam" id="PF19528">
    <property type="entry name" value="DUF6056"/>
    <property type="match status" value="1"/>
</dbReference>
<protein>
    <submittedName>
        <fullName evidence="2">DUF6056 family protein</fullName>
    </submittedName>
</protein>
<feature type="transmembrane region" description="Helical" evidence="1">
    <location>
        <begin position="304"/>
        <end position="322"/>
    </location>
</feature>
<dbReference type="InterPro" id="IPR045691">
    <property type="entry name" value="DUF6056"/>
</dbReference>
<dbReference type="AlphaFoldDB" id="A0AAW5ETU2"/>
<proteinExistence type="predicted"/>
<name>A0AAW5ETU2_NOVHA</name>
<feature type="transmembrane region" description="Helical" evidence="1">
    <location>
        <begin position="161"/>
        <end position="177"/>
    </location>
</feature>
<dbReference type="EMBL" id="JAIBCX010000029">
    <property type="protein sequence ID" value="MCJ8354546.1"/>
    <property type="molecule type" value="Genomic_DNA"/>
</dbReference>
<evidence type="ECO:0000256" key="1">
    <source>
        <dbReference type="SAM" id="Phobius"/>
    </source>
</evidence>
<feature type="transmembrane region" description="Helical" evidence="1">
    <location>
        <begin position="254"/>
        <end position="272"/>
    </location>
</feature>
<accession>A0AAW5ETU2</accession>
<feature type="transmembrane region" description="Helical" evidence="1">
    <location>
        <begin position="59"/>
        <end position="80"/>
    </location>
</feature>
<organism evidence="2 3">
    <name type="scientific">Novacetimonas hansenii</name>
    <name type="common">Komagataeibacter hansenii</name>
    <dbReference type="NCBI Taxonomy" id="436"/>
    <lineage>
        <taxon>Bacteria</taxon>
        <taxon>Pseudomonadati</taxon>
        <taxon>Pseudomonadota</taxon>
        <taxon>Alphaproteobacteria</taxon>
        <taxon>Acetobacterales</taxon>
        <taxon>Acetobacteraceae</taxon>
        <taxon>Novacetimonas</taxon>
    </lineage>
</organism>
<keyword evidence="1" id="KW-1133">Transmembrane helix</keyword>
<dbReference type="RefSeq" id="WP_247067318.1">
    <property type="nucleotide sequence ID" value="NZ_CP094848.1"/>
</dbReference>
<comment type="caution">
    <text evidence="2">The sequence shown here is derived from an EMBL/GenBank/DDBJ whole genome shotgun (WGS) entry which is preliminary data.</text>
</comment>
<feature type="transmembrane region" description="Helical" evidence="1">
    <location>
        <begin position="127"/>
        <end position="149"/>
    </location>
</feature>
<sequence length="484" mass="54879">MTDTASIHDATPEHVFFRSNFMLPHNASAWSMAGMDPHRKGFMTNTGIMRFMAGNRTRVYALGAVFIFVLWANVVTPLWADDYCRTIPFDLKNTFHIVYGNYFYWTGRYFTTLITFLVLELHDYGSIFIFDILNTVIFCLLVHNVCMICRNVSISDQNTSNGFWDIIFVFLAVWWIPRDISEVALWKTGAIGYLWPMTGELWILRQVLARRLPFGVLSCGFAFFIATFLEPLSLMISMVLIGSAISSYRHKDPVALPFIGAHVLGTLFLWLAPGNYVRARTMEHDTLLTRLDGVFGNLGSLFDLYWLPFVIILLICHVSVTADMTQRHRMWKNIAIFTACAVTYMMILLLFPRSSLAARVSFPASIYLVCVLGILFINRANHPALRNRMVGIGISGLVIWHICICVPDLLRLAHISAIWNQQARIAGAGFEDVTLPRVTMGPHHKILYVHKDILFVGISPDPHNMMNVCFARALGIKSVHSQGK</sequence>
<feature type="transmembrane region" description="Helical" evidence="1">
    <location>
        <begin position="214"/>
        <end position="242"/>
    </location>
</feature>
<feature type="transmembrane region" description="Helical" evidence="1">
    <location>
        <begin position="334"/>
        <end position="351"/>
    </location>
</feature>
<evidence type="ECO:0000313" key="3">
    <source>
        <dbReference type="Proteomes" id="UP001202887"/>
    </source>
</evidence>
<keyword evidence="1" id="KW-0812">Transmembrane</keyword>
<feature type="transmembrane region" description="Helical" evidence="1">
    <location>
        <begin position="389"/>
        <end position="410"/>
    </location>
</feature>
<feature type="transmembrane region" description="Helical" evidence="1">
    <location>
        <begin position="357"/>
        <end position="377"/>
    </location>
</feature>
<dbReference type="Proteomes" id="UP001202887">
    <property type="component" value="Unassembled WGS sequence"/>
</dbReference>